<accession>A0A517YR28</accession>
<evidence type="ECO:0000313" key="3">
    <source>
        <dbReference type="EMBL" id="QDU32673.1"/>
    </source>
</evidence>
<dbReference type="Pfam" id="PF00403">
    <property type="entry name" value="HMA"/>
    <property type="match status" value="1"/>
</dbReference>
<gene>
    <name evidence="3" type="primary">actP_1</name>
    <name evidence="3" type="ORF">KS4_07070</name>
</gene>
<protein>
    <submittedName>
        <fullName evidence="3">Copper-transporting P-type ATPase</fullName>
    </submittedName>
</protein>
<proteinExistence type="predicted"/>
<dbReference type="SUPFAM" id="SSF55008">
    <property type="entry name" value="HMA, heavy metal-associated domain"/>
    <property type="match status" value="1"/>
</dbReference>
<dbReference type="FunFam" id="3.30.70.100:FF:000001">
    <property type="entry name" value="ATPase copper transporting beta"/>
    <property type="match status" value="1"/>
</dbReference>
<dbReference type="PANTHER" id="PTHR46594:SF4">
    <property type="entry name" value="P-TYPE CATION-TRANSPORTING ATPASE"/>
    <property type="match status" value="1"/>
</dbReference>
<dbReference type="InterPro" id="IPR017969">
    <property type="entry name" value="Heavy-metal-associated_CS"/>
</dbReference>
<keyword evidence="1" id="KW-0479">Metal-binding</keyword>
<evidence type="ECO:0000313" key="4">
    <source>
        <dbReference type="Proteomes" id="UP000317369"/>
    </source>
</evidence>
<evidence type="ECO:0000259" key="2">
    <source>
        <dbReference type="PROSITE" id="PS50846"/>
    </source>
</evidence>
<sequence>MVCGEASVVMKGCKISLLGEGIKEFVMSTVVIKISGMKCEGCVGEVQARLSKVRGVRTAVVDLASCEASVQIEDGVADVDMLMAVVKDAGFDAAPAFGS</sequence>
<name>A0A517YR28_9BACT</name>
<dbReference type="Gene3D" id="3.30.70.100">
    <property type="match status" value="1"/>
</dbReference>
<dbReference type="GO" id="GO:0046872">
    <property type="term" value="F:metal ion binding"/>
    <property type="evidence" value="ECO:0007669"/>
    <property type="project" value="UniProtKB-KW"/>
</dbReference>
<organism evidence="3 4">
    <name type="scientific">Poriferisphaera corsica</name>
    <dbReference type="NCBI Taxonomy" id="2528020"/>
    <lineage>
        <taxon>Bacteria</taxon>
        <taxon>Pseudomonadati</taxon>
        <taxon>Planctomycetota</taxon>
        <taxon>Phycisphaerae</taxon>
        <taxon>Phycisphaerales</taxon>
        <taxon>Phycisphaeraceae</taxon>
        <taxon>Poriferisphaera</taxon>
    </lineage>
</organism>
<dbReference type="AlphaFoldDB" id="A0A517YR28"/>
<dbReference type="KEGG" id="pcor:KS4_07070"/>
<dbReference type="InterPro" id="IPR006121">
    <property type="entry name" value="HMA_dom"/>
</dbReference>
<dbReference type="EMBL" id="CP036425">
    <property type="protein sequence ID" value="QDU32673.1"/>
    <property type="molecule type" value="Genomic_DNA"/>
</dbReference>
<keyword evidence="4" id="KW-1185">Reference proteome</keyword>
<dbReference type="CDD" id="cd00371">
    <property type="entry name" value="HMA"/>
    <property type="match status" value="1"/>
</dbReference>
<dbReference type="PROSITE" id="PS50846">
    <property type="entry name" value="HMA_2"/>
    <property type="match status" value="1"/>
</dbReference>
<evidence type="ECO:0000256" key="1">
    <source>
        <dbReference type="ARBA" id="ARBA00022723"/>
    </source>
</evidence>
<reference evidence="3 4" key="1">
    <citation type="submission" date="2019-02" db="EMBL/GenBank/DDBJ databases">
        <title>Deep-cultivation of Planctomycetes and their phenomic and genomic characterization uncovers novel biology.</title>
        <authorList>
            <person name="Wiegand S."/>
            <person name="Jogler M."/>
            <person name="Boedeker C."/>
            <person name="Pinto D."/>
            <person name="Vollmers J."/>
            <person name="Rivas-Marin E."/>
            <person name="Kohn T."/>
            <person name="Peeters S.H."/>
            <person name="Heuer A."/>
            <person name="Rast P."/>
            <person name="Oberbeckmann S."/>
            <person name="Bunk B."/>
            <person name="Jeske O."/>
            <person name="Meyerdierks A."/>
            <person name="Storesund J.E."/>
            <person name="Kallscheuer N."/>
            <person name="Luecker S."/>
            <person name="Lage O.M."/>
            <person name="Pohl T."/>
            <person name="Merkel B.J."/>
            <person name="Hornburger P."/>
            <person name="Mueller R.-W."/>
            <person name="Bruemmer F."/>
            <person name="Labrenz M."/>
            <person name="Spormann A.M."/>
            <person name="Op den Camp H."/>
            <person name="Overmann J."/>
            <person name="Amann R."/>
            <person name="Jetten M.S.M."/>
            <person name="Mascher T."/>
            <person name="Medema M.H."/>
            <person name="Devos D.P."/>
            <person name="Kaster A.-K."/>
            <person name="Ovreas L."/>
            <person name="Rohde M."/>
            <person name="Galperin M.Y."/>
            <person name="Jogler C."/>
        </authorList>
    </citation>
    <scope>NUCLEOTIDE SEQUENCE [LARGE SCALE GENOMIC DNA]</scope>
    <source>
        <strain evidence="3 4">KS4</strain>
    </source>
</reference>
<dbReference type="PROSITE" id="PS01047">
    <property type="entry name" value="HMA_1"/>
    <property type="match status" value="1"/>
</dbReference>
<dbReference type="InterPro" id="IPR036163">
    <property type="entry name" value="HMA_dom_sf"/>
</dbReference>
<dbReference type="PANTHER" id="PTHR46594">
    <property type="entry name" value="P-TYPE CATION-TRANSPORTING ATPASE"/>
    <property type="match status" value="1"/>
</dbReference>
<feature type="domain" description="HMA" evidence="2">
    <location>
        <begin position="28"/>
        <end position="94"/>
    </location>
</feature>
<dbReference type="Proteomes" id="UP000317369">
    <property type="component" value="Chromosome"/>
</dbReference>